<dbReference type="Pfam" id="PF24138">
    <property type="entry name" value="TPR_TNPO3_IPO13_2nd"/>
    <property type="match status" value="1"/>
</dbReference>
<evidence type="ECO:0000259" key="2">
    <source>
        <dbReference type="Pfam" id="PF08389"/>
    </source>
</evidence>
<name>A0A7R9JVP9_TIMGE</name>
<dbReference type="InterPro" id="IPR011989">
    <property type="entry name" value="ARM-like"/>
</dbReference>
<feature type="domain" description="Exportin-1/Importin-beta-like" evidence="2">
    <location>
        <begin position="143"/>
        <end position="270"/>
    </location>
</feature>
<evidence type="ECO:0008006" key="4">
    <source>
        <dbReference type="Google" id="ProtNLM"/>
    </source>
</evidence>
<organism evidence="3">
    <name type="scientific">Timema genevievae</name>
    <name type="common">Walking stick</name>
    <dbReference type="NCBI Taxonomy" id="629358"/>
    <lineage>
        <taxon>Eukaryota</taxon>
        <taxon>Metazoa</taxon>
        <taxon>Ecdysozoa</taxon>
        <taxon>Arthropoda</taxon>
        <taxon>Hexapoda</taxon>
        <taxon>Insecta</taxon>
        <taxon>Pterygota</taxon>
        <taxon>Neoptera</taxon>
        <taxon>Polyneoptera</taxon>
        <taxon>Phasmatodea</taxon>
        <taxon>Timematodea</taxon>
        <taxon>Timematoidea</taxon>
        <taxon>Timematidae</taxon>
        <taxon>Timema</taxon>
    </lineage>
</organism>
<dbReference type="InterPro" id="IPR001494">
    <property type="entry name" value="Importin-beta_N"/>
</dbReference>
<dbReference type="Pfam" id="PF24140">
    <property type="entry name" value="TPR_TNPO3_IPO13_3rd"/>
    <property type="match status" value="1"/>
</dbReference>
<proteinExistence type="predicted"/>
<evidence type="ECO:0000313" key="3">
    <source>
        <dbReference type="EMBL" id="CAD7590672.1"/>
    </source>
</evidence>
<sequence>MDSSPPLETVYQAVLALYHNPDPSEKEKASLWLGDLQRSVFAWKVADEMLHHKRDLESCYFAAQTMRTKIQLSFHELPPEAHNSLRDSLMEHIGQVNDATNTVIVTQVCMCAGAQIKLLEQPPVEDSEGVIGTILKYQGQYYLCLALADLALQTSTWQKPVLDLITKFSSLNIWPLLEILTVLPEEVNSRSLRLGANRRQEVLQDLTATASAVNQFLKLCLSGGGENPQIHVRILRCFTSWVSIQAITLADVAENIVVGHAFLILTNSQVSPCPASSQVSPCPASSQVSPCPTSSQVSPCPTSSQVSPCPVSSQVSPCPVSSQVSPCPTSSHVSPCPASSHVSPCPASSHVSPCPISSQVSPCPAFSQVSPCPTSSHVSPCPISSQVSPCPTSSHVSPCPVSSQVSPCPTSSQAVSGIHEAATDCVCALLQCLEDNNNQQALELQLFSGVMTLEESFHMSVAHEDQEKSMNYCRIFTELAESFLEKIVNGSSINKPHFAVKILDVVLTCVGHHDYEVAEITFNLWYRLSEELYQKNNDSLTSLFKPYVERLIQALCRHCQMEPDHEGLLEDGDDFADFRLKVSELIKDMVFIVGSSNCFRQMFLSLQTPGVTWDSSEAALFVMQAVAKNILPEENDVVPKVVEAILNLPENTHVAVRHTSVLLLGELCEWIEKHPQSLEPVLNFLLYCLQQPKMASVSANSLQSICSACRDHMAVHFSGLVQIIQSLDTFSISNEAAIGLLKVFLYYLMYSNILITCPYHLILPLLSHVLQHGLSISTGVSVILGRMPADQIQQAMKEICWIQITPLCQLVENDVKTEKGTKSDPALWLDRLAAIFRHTNVGVENGQIHPCQGVITEVTAVVPLTSCQGVITEVTAEVPLTSCQGVITELWPVLSNTCTKFQSDHRVMERCCRCLRFAVRCVGKQSAHLLEPLVKQIVNLYQLHQHSCFLYLGSILVDEYASEPGCAQGLLDMMQAFIGPTFIVLQEPNGLKNHPDTVDDLFRLCARFIQRSPVAFLQSAALTPIIQCGLLACTLDHRDANASVMKFFFDLIHCGRIHEEREDHELRHGTNCLMLFLGAGRPREREDHELRQKLVGNIIQENGQALVNNLVQACVFCLHSYMLTDVADVFMALMQHNRANLSQWLEIAIKALPTQNSGGSITATPKQLVDFHSSLTRAEGNKAAMHALRDFARLFR</sequence>
<dbReference type="Pfam" id="PF08389">
    <property type="entry name" value="Xpo1"/>
    <property type="match status" value="1"/>
</dbReference>
<dbReference type="InterPro" id="IPR013598">
    <property type="entry name" value="Exportin-1/Importin-b-like"/>
</dbReference>
<dbReference type="InterPro" id="IPR016024">
    <property type="entry name" value="ARM-type_fold"/>
</dbReference>
<dbReference type="EMBL" id="OE840443">
    <property type="protein sequence ID" value="CAD7590672.1"/>
    <property type="molecule type" value="Genomic_DNA"/>
</dbReference>
<evidence type="ECO:0000259" key="1">
    <source>
        <dbReference type="Pfam" id="PF03810"/>
    </source>
</evidence>
<feature type="domain" description="Importin N-terminal" evidence="1">
    <location>
        <begin position="31"/>
        <end position="95"/>
    </location>
</feature>
<accession>A0A7R9JVP9</accession>
<dbReference type="GO" id="GO:0006606">
    <property type="term" value="P:protein import into nucleus"/>
    <property type="evidence" value="ECO:0007669"/>
    <property type="project" value="TreeGrafter"/>
</dbReference>
<dbReference type="InterPro" id="IPR051345">
    <property type="entry name" value="Importin_beta-like_NTR"/>
</dbReference>
<dbReference type="AlphaFoldDB" id="A0A7R9JVP9"/>
<dbReference type="PANTHER" id="PTHR12363">
    <property type="entry name" value="TRANSPORTIN 3 AND IMPORTIN 13"/>
    <property type="match status" value="1"/>
</dbReference>
<gene>
    <name evidence="3" type="ORF">TGEB3V08_LOCUS4247</name>
</gene>
<dbReference type="PANTHER" id="PTHR12363:SF42">
    <property type="entry name" value="TRANSPORTIN-3"/>
    <property type="match status" value="1"/>
</dbReference>
<dbReference type="InterPro" id="IPR058537">
    <property type="entry name" value="TPR_TNPO3_IPO13_4th"/>
</dbReference>
<dbReference type="InterPro" id="IPR057942">
    <property type="entry name" value="TPR_TNPO3_IPO13_3rd"/>
</dbReference>
<dbReference type="Gene3D" id="1.25.10.10">
    <property type="entry name" value="Leucine-rich Repeat Variant"/>
    <property type="match status" value="4"/>
</dbReference>
<reference evidence="3" key="1">
    <citation type="submission" date="2020-11" db="EMBL/GenBank/DDBJ databases">
        <authorList>
            <person name="Tran Van P."/>
        </authorList>
    </citation>
    <scope>NUCLEOTIDE SEQUENCE</scope>
</reference>
<protein>
    <recommendedName>
        <fullName evidence="4">Transportin 3</fullName>
    </recommendedName>
</protein>
<dbReference type="Pfam" id="PF03810">
    <property type="entry name" value="IBN_N"/>
    <property type="match status" value="1"/>
</dbReference>
<dbReference type="GO" id="GO:0031267">
    <property type="term" value="F:small GTPase binding"/>
    <property type="evidence" value="ECO:0007669"/>
    <property type="project" value="InterPro"/>
</dbReference>
<dbReference type="GO" id="GO:0005737">
    <property type="term" value="C:cytoplasm"/>
    <property type="evidence" value="ECO:0007669"/>
    <property type="project" value="TreeGrafter"/>
</dbReference>
<dbReference type="SUPFAM" id="SSF48371">
    <property type="entry name" value="ARM repeat"/>
    <property type="match status" value="1"/>
</dbReference>
<dbReference type="InterPro" id="IPR057941">
    <property type="entry name" value="TPR_TNPO3_IPO13_2nd"/>
</dbReference>
<dbReference type="Pfam" id="PF24139">
    <property type="entry name" value="TPR_TNPO3_IPO13_4th"/>
    <property type="match status" value="1"/>
</dbReference>